<dbReference type="RefSeq" id="XP_056513473.1">
    <property type="nucleotide sequence ID" value="XM_056652406.1"/>
</dbReference>
<keyword evidence="2" id="KW-1185">Reference proteome</keyword>
<name>A0A9W9KGQ1_9EURO</name>
<comment type="caution">
    <text evidence="1">The sequence shown here is derived from an EMBL/GenBank/DDBJ whole genome shotgun (WGS) entry which is preliminary data.</text>
</comment>
<accession>A0A9W9KGQ1</accession>
<organism evidence="1 2">
    <name type="scientific">Penicillium alfredii</name>
    <dbReference type="NCBI Taxonomy" id="1506179"/>
    <lineage>
        <taxon>Eukaryota</taxon>
        <taxon>Fungi</taxon>
        <taxon>Dikarya</taxon>
        <taxon>Ascomycota</taxon>
        <taxon>Pezizomycotina</taxon>
        <taxon>Eurotiomycetes</taxon>
        <taxon>Eurotiomycetidae</taxon>
        <taxon>Eurotiales</taxon>
        <taxon>Aspergillaceae</taxon>
        <taxon>Penicillium</taxon>
    </lineage>
</organism>
<dbReference type="OrthoDB" id="3348320at2759"/>
<dbReference type="EMBL" id="JAPMSZ010000004">
    <property type="protein sequence ID" value="KAJ5104477.1"/>
    <property type="molecule type" value="Genomic_DNA"/>
</dbReference>
<dbReference type="AlphaFoldDB" id="A0A9W9KGQ1"/>
<evidence type="ECO:0000313" key="1">
    <source>
        <dbReference type="EMBL" id="KAJ5104477.1"/>
    </source>
</evidence>
<sequence length="126" mass="14236">MQDASETMAVRGVELELIVQGGAVKVLLGDRQRTSDMDFIATSYVSGPGYSETLDNLKRGWKFAYTQSLDRSEAIDSKWVDNSIQFFFHGKPKLWQKYKSETLKQNYVLSDAGIDEDDGTGIRFIL</sequence>
<dbReference type="GeneID" id="81391574"/>
<reference evidence="1" key="1">
    <citation type="submission" date="2022-11" db="EMBL/GenBank/DDBJ databases">
        <authorList>
            <person name="Petersen C."/>
        </authorList>
    </citation>
    <scope>NUCLEOTIDE SEQUENCE</scope>
    <source>
        <strain evidence="1">IBT 34128</strain>
    </source>
</reference>
<protein>
    <submittedName>
        <fullName evidence="1">Uncharacterized protein</fullName>
    </submittedName>
</protein>
<evidence type="ECO:0000313" key="2">
    <source>
        <dbReference type="Proteomes" id="UP001141434"/>
    </source>
</evidence>
<gene>
    <name evidence="1" type="ORF">NUU61_001824</name>
</gene>
<dbReference type="Proteomes" id="UP001141434">
    <property type="component" value="Unassembled WGS sequence"/>
</dbReference>
<proteinExistence type="predicted"/>
<reference evidence="1" key="2">
    <citation type="journal article" date="2023" name="IMA Fungus">
        <title>Comparative genomic study of the Penicillium genus elucidates a diverse pangenome and 15 lateral gene transfer events.</title>
        <authorList>
            <person name="Petersen C."/>
            <person name="Sorensen T."/>
            <person name="Nielsen M.R."/>
            <person name="Sondergaard T.E."/>
            <person name="Sorensen J.L."/>
            <person name="Fitzpatrick D.A."/>
            <person name="Frisvad J.C."/>
            <person name="Nielsen K.L."/>
        </authorList>
    </citation>
    <scope>NUCLEOTIDE SEQUENCE</scope>
    <source>
        <strain evidence="1">IBT 34128</strain>
    </source>
</reference>